<feature type="coiled-coil region" evidence="2">
    <location>
        <begin position="700"/>
        <end position="734"/>
    </location>
</feature>
<evidence type="ECO:0000259" key="4">
    <source>
        <dbReference type="PROSITE" id="PS50031"/>
    </source>
</evidence>
<feature type="region of interest" description="Disordered" evidence="3">
    <location>
        <begin position="92"/>
        <end position="148"/>
    </location>
</feature>
<evidence type="ECO:0000256" key="3">
    <source>
        <dbReference type="SAM" id="MobiDB-lite"/>
    </source>
</evidence>
<dbReference type="PROSITE" id="PS00018">
    <property type="entry name" value="EF_HAND_1"/>
    <property type="match status" value="1"/>
</dbReference>
<keyword evidence="7" id="KW-1185">Reference proteome</keyword>
<feature type="domain" description="EH" evidence="4">
    <location>
        <begin position="6"/>
        <end position="92"/>
    </location>
</feature>
<feature type="domain" description="EH" evidence="4">
    <location>
        <begin position="307"/>
        <end position="396"/>
    </location>
</feature>
<gene>
    <name evidence="6" type="ORF">DPMN_049939</name>
</gene>
<feature type="region of interest" description="Disordered" evidence="3">
    <location>
        <begin position="573"/>
        <end position="616"/>
    </location>
</feature>
<feature type="region of interest" description="Disordered" evidence="3">
    <location>
        <begin position="162"/>
        <end position="207"/>
    </location>
</feature>
<protein>
    <recommendedName>
        <fullName evidence="8">RalBP1-associated Eps domain-containing protein 1</fullName>
    </recommendedName>
</protein>
<dbReference type="PANTHER" id="PTHR11216">
    <property type="entry name" value="EH DOMAIN"/>
    <property type="match status" value="1"/>
</dbReference>
<evidence type="ECO:0000259" key="5">
    <source>
        <dbReference type="PROSITE" id="PS50222"/>
    </source>
</evidence>
<dbReference type="PANTHER" id="PTHR11216:SF174">
    <property type="entry name" value="GH06923P"/>
    <property type="match status" value="1"/>
</dbReference>
<feature type="compositionally biased region" description="Basic and acidic residues" evidence="3">
    <location>
        <begin position="480"/>
        <end position="491"/>
    </location>
</feature>
<evidence type="ECO:0000256" key="1">
    <source>
        <dbReference type="ARBA" id="ARBA00022837"/>
    </source>
</evidence>
<dbReference type="Gene3D" id="1.10.238.10">
    <property type="entry name" value="EF-hand"/>
    <property type="match status" value="2"/>
</dbReference>
<dbReference type="PROSITE" id="PS50031">
    <property type="entry name" value="EH"/>
    <property type="match status" value="2"/>
</dbReference>
<dbReference type="OrthoDB" id="10045710at2759"/>
<dbReference type="AlphaFoldDB" id="A0A9D4CF77"/>
<dbReference type="Pfam" id="PF12763">
    <property type="entry name" value="EH"/>
    <property type="match status" value="2"/>
</dbReference>
<dbReference type="InterPro" id="IPR018247">
    <property type="entry name" value="EF_Hand_1_Ca_BS"/>
</dbReference>
<dbReference type="InterPro" id="IPR002048">
    <property type="entry name" value="EF_hand_dom"/>
</dbReference>
<dbReference type="SMART" id="SM00054">
    <property type="entry name" value="EFh"/>
    <property type="match status" value="1"/>
</dbReference>
<dbReference type="GO" id="GO:0005886">
    <property type="term" value="C:plasma membrane"/>
    <property type="evidence" value="ECO:0007669"/>
    <property type="project" value="TreeGrafter"/>
</dbReference>
<dbReference type="GO" id="GO:0006897">
    <property type="term" value="P:endocytosis"/>
    <property type="evidence" value="ECO:0007669"/>
    <property type="project" value="TreeGrafter"/>
</dbReference>
<reference evidence="6" key="1">
    <citation type="journal article" date="2019" name="bioRxiv">
        <title>The Genome of the Zebra Mussel, Dreissena polymorpha: A Resource for Invasive Species Research.</title>
        <authorList>
            <person name="McCartney M.A."/>
            <person name="Auch B."/>
            <person name="Kono T."/>
            <person name="Mallez S."/>
            <person name="Zhang Y."/>
            <person name="Obille A."/>
            <person name="Becker A."/>
            <person name="Abrahante J.E."/>
            <person name="Garbe J."/>
            <person name="Badalamenti J.P."/>
            <person name="Herman A."/>
            <person name="Mangelson H."/>
            <person name="Liachko I."/>
            <person name="Sullivan S."/>
            <person name="Sone E.D."/>
            <person name="Koren S."/>
            <person name="Silverstein K.A.T."/>
            <person name="Beckman K.B."/>
            <person name="Gohl D.M."/>
        </authorList>
    </citation>
    <scope>NUCLEOTIDE SEQUENCE</scope>
    <source>
        <strain evidence="6">Duluth1</strain>
        <tissue evidence="6">Whole animal</tissue>
    </source>
</reference>
<reference evidence="6" key="2">
    <citation type="submission" date="2020-11" db="EMBL/GenBank/DDBJ databases">
        <authorList>
            <person name="McCartney M.A."/>
            <person name="Auch B."/>
            <person name="Kono T."/>
            <person name="Mallez S."/>
            <person name="Becker A."/>
            <person name="Gohl D.M."/>
            <person name="Silverstein K.A.T."/>
            <person name="Koren S."/>
            <person name="Bechman K.B."/>
            <person name="Herman A."/>
            <person name="Abrahante J.E."/>
            <person name="Garbe J."/>
        </authorList>
    </citation>
    <scope>NUCLEOTIDE SEQUENCE</scope>
    <source>
        <strain evidence="6">Duluth1</strain>
        <tissue evidence="6">Whole animal</tissue>
    </source>
</reference>
<dbReference type="GO" id="GO:0005737">
    <property type="term" value="C:cytoplasm"/>
    <property type="evidence" value="ECO:0007669"/>
    <property type="project" value="TreeGrafter"/>
</dbReference>
<feature type="domain" description="EF-hand" evidence="5">
    <location>
        <begin position="340"/>
        <end position="375"/>
    </location>
</feature>
<dbReference type="PROSITE" id="PS50222">
    <property type="entry name" value="EF_HAND_2"/>
    <property type="match status" value="2"/>
</dbReference>
<evidence type="ECO:0000313" key="6">
    <source>
        <dbReference type="EMBL" id="KAH3724129.1"/>
    </source>
</evidence>
<name>A0A9D4CF77_DREPO</name>
<comment type="caution">
    <text evidence="6">The sequence shown here is derived from an EMBL/GenBank/DDBJ whole genome shotgun (WGS) entry which is preliminary data.</text>
</comment>
<dbReference type="CDD" id="cd00052">
    <property type="entry name" value="EH"/>
    <property type="match status" value="2"/>
</dbReference>
<feature type="compositionally biased region" description="Polar residues" evidence="3">
    <location>
        <begin position="139"/>
        <end position="148"/>
    </location>
</feature>
<evidence type="ECO:0000313" key="7">
    <source>
        <dbReference type="Proteomes" id="UP000828390"/>
    </source>
</evidence>
<accession>A0A9D4CF77</accession>
<dbReference type="SMART" id="SM00027">
    <property type="entry name" value="EH"/>
    <property type="match status" value="2"/>
</dbReference>
<dbReference type="GO" id="GO:0016197">
    <property type="term" value="P:endosomal transport"/>
    <property type="evidence" value="ECO:0007669"/>
    <property type="project" value="TreeGrafter"/>
</dbReference>
<dbReference type="Proteomes" id="UP000828390">
    <property type="component" value="Unassembled WGS sequence"/>
</dbReference>
<dbReference type="EMBL" id="JAIWYP010000012">
    <property type="protein sequence ID" value="KAH3724129.1"/>
    <property type="molecule type" value="Genomic_DNA"/>
</dbReference>
<evidence type="ECO:0008006" key="8">
    <source>
        <dbReference type="Google" id="ProtNLM"/>
    </source>
</evidence>
<dbReference type="SUPFAM" id="SSF47473">
    <property type="entry name" value="EF-hand"/>
    <property type="match status" value="2"/>
</dbReference>
<keyword evidence="2" id="KW-0175">Coiled coil</keyword>
<dbReference type="InterPro" id="IPR011992">
    <property type="entry name" value="EF-hand-dom_pair"/>
</dbReference>
<feature type="domain" description="EF-hand" evidence="5">
    <location>
        <begin position="5"/>
        <end position="40"/>
    </location>
</feature>
<organism evidence="6 7">
    <name type="scientific">Dreissena polymorpha</name>
    <name type="common">Zebra mussel</name>
    <name type="synonym">Mytilus polymorpha</name>
    <dbReference type="NCBI Taxonomy" id="45954"/>
    <lineage>
        <taxon>Eukaryota</taxon>
        <taxon>Metazoa</taxon>
        <taxon>Spiralia</taxon>
        <taxon>Lophotrochozoa</taxon>
        <taxon>Mollusca</taxon>
        <taxon>Bivalvia</taxon>
        <taxon>Autobranchia</taxon>
        <taxon>Heteroconchia</taxon>
        <taxon>Euheterodonta</taxon>
        <taxon>Imparidentia</taxon>
        <taxon>Neoheterodontei</taxon>
        <taxon>Myida</taxon>
        <taxon>Dreissenoidea</taxon>
        <taxon>Dreissenidae</taxon>
        <taxon>Dreissena</taxon>
    </lineage>
</organism>
<sequence length="743" mass="80596">MLTEQEQAVYGELFHSCDSDGTGKISGTQAGELFRYSGLTHDVLSQITELCGAKRLGHFGRSQFYIALKLIAAAQCGLPVATESINSGVDIPLPKFHRPSQNDPGLQQAHPHVSDGSSDRHLQGQLPPPPGSAKKGHSRNPSGQIRGSHTDQATLQMPLSQVPLQDPGIPLPPHPAQTLPSVQPLLPAMPQSPPVSPHASAAVAGPFSGTTAPGPGYTQLQGSTSQVGVAGVKKEVVSGKMFGGGRGIPQRGTEEWARFESDDEKHGLLGEGRKEEWDAVKLPELDSSSYSSDTDSVEDVWSITDEQREYYVRQFNNIEHDLNGHISGGVAKEFFEKSKLSNQELSKIWNLSDLNRDGALSLEEFCIAMHLVVLRRNEIDIPDRLPFSLMPYNAFTNEDAEPFAADLPEGSTLKRLSPMSPLESQWDNLVHDSSAISSDVSSPSVTPANFDFQKPSSSDLEARIVQPKAVRLSPEMMIEEGKEARPERGRAFSEPGPLPDSPNADPEIDQPFVAKQRANTATMGDTNLIDPALHSRPRPLAKRNTVPGALSSHILPPVPQLDAGLERSVQYTASIDGGTGPPAPPPRPGPQIRSMSVDYKAPPAVPPRAASKEVPVSGKKVSELKNFQSIQSQEVLNILPGSGHGQVGEGVDAGSEKKTAVAWDLLGPDFSDGSAERQAEFMLAAQRQASRDKRELHMAIRTHKERNSMLSRLNHELNQELQEVMEQRIALEIQLEHLRPFSS</sequence>
<dbReference type="GO" id="GO:0005509">
    <property type="term" value="F:calcium ion binding"/>
    <property type="evidence" value="ECO:0007669"/>
    <property type="project" value="InterPro"/>
</dbReference>
<dbReference type="InterPro" id="IPR000261">
    <property type="entry name" value="EH_dom"/>
</dbReference>
<keyword evidence="1" id="KW-0106">Calcium</keyword>
<proteinExistence type="predicted"/>
<feature type="region of interest" description="Disordered" evidence="3">
    <location>
        <begin position="480"/>
        <end position="504"/>
    </location>
</feature>
<evidence type="ECO:0000256" key="2">
    <source>
        <dbReference type="SAM" id="Coils"/>
    </source>
</evidence>